<comment type="caution">
    <text evidence="1">The sequence shown here is derived from an EMBL/GenBank/DDBJ whole genome shotgun (WGS) entry which is preliminary data.</text>
</comment>
<proteinExistence type="predicted"/>
<accession>A0A8J3ZBD5</accession>
<protein>
    <submittedName>
        <fullName evidence="1">Uncharacterized protein</fullName>
    </submittedName>
</protein>
<reference evidence="1" key="1">
    <citation type="submission" date="2021-01" db="EMBL/GenBank/DDBJ databases">
        <title>Whole genome shotgun sequence of Virgisporangium aurantiacum NBRC 16421.</title>
        <authorList>
            <person name="Komaki H."/>
            <person name="Tamura T."/>
        </authorList>
    </citation>
    <scope>NUCLEOTIDE SEQUENCE</scope>
    <source>
        <strain evidence="1">NBRC 16421</strain>
    </source>
</reference>
<keyword evidence="2" id="KW-1185">Reference proteome</keyword>
<dbReference type="AlphaFoldDB" id="A0A8J3ZBD5"/>
<evidence type="ECO:0000313" key="2">
    <source>
        <dbReference type="Proteomes" id="UP000612585"/>
    </source>
</evidence>
<name>A0A8J3ZBD5_9ACTN</name>
<gene>
    <name evidence="1" type="ORF">Vau01_073430</name>
</gene>
<dbReference type="Proteomes" id="UP000612585">
    <property type="component" value="Unassembled WGS sequence"/>
</dbReference>
<sequence>MAALLSHRFTGAVQTPGCAPWRSSIRATATSYSRWSDIRAEYIERAGGEEAVSAGKQELLAQVATSQPSPDGVPRSWNSVAVMTTTRFQDPARPPYAPWWVRILIAAGHLALPFHLICELGIPDLGLHEVS</sequence>
<evidence type="ECO:0000313" key="1">
    <source>
        <dbReference type="EMBL" id="GIJ59827.1"/>
    </source>
</evidence>
<dbReference type="EMBL" id="BOPG01000048">
    <property type="protein sequence ID" value="GIJ59827.1"/>
    <property type="molecule type" value="Genomic_DNA"/>
</dbReference>
<organism evidence="1 2">
    <name type="scientific">Virgisporangium aurantiacum</name>
    <dbReference type="NCBI Taxonomy" id="175570"/>
    <lineage>
        <taxon>Bacteria</taxon>
        <taxon>Bacillati</taxon>
        <taxon>Actinomycetota</taxon>
        <taxon>Actinomycetes</taxon>
        <taxon>Micromonosporales</taxon>
        <taxon>Micromonosporaceae</taxon>
        <taxon>Virgisporangium</taxon>
    </lineage>
</organism>